<name>A0A2J6PE08_9HELO</name>
<proteinExistence type="predicted"/>
<accession>A0A2J6PE08</accession>
<evidence type="ECO:0000256" key="1">
    <source>
        <dbReference type="SAM" id="MobiDB-lite"/>
    </source>
</evidence>
<keyword evidence="3" id="KW-1185">Reference proteome</keyword>
<evidence type="ECO:0000313" key="2">
    <source>
        <dbReference type="EMBL" id="PMD12267.1"/>
    </source>
</evidence>
<dbReference type="Proteomes" id="UP000235672">
    <property type="component" value="Unassembled WGS sequence"/>
</dbReference>
<sequence length="200" mass="21908">MSSFYSSPVSPSSDLGTYVSILRNIKRKAINAGARPQDFDAYLRHILLVVNGPLYRGYTESDKTWHIDLYTWEHFFNEPFPFLADCDFHSNGNSTTIVVRNPSIVRPLDIIFTTSPRIPPPQVLARDPSNQFRGLHTQVGVYAPGLALRDPPPTMGGLTGGGKGVGSPSMMTGGGENREVGGGREEMAVTVQKRPRSCTN</sequence>
<dbReference type="EMBL" id="KZ613557">
    <property type="protein sequence ID" value="PMD12267.1"/>
    <property type="molecule type" value="Genomic_DNA"/>
</dbReference>
<dbReference type="AlphaFoldDB" id="A0A2J6PE08"/>
<gene>
    <name evidence="2" type="ORF">NA56DRAFT_666525</name>
</gene>
<reference evidence="2 3" key="1">
    <citation type="submission" date="2016-05" db="EMBL/GenBank/DDBJ databases">
        <title>A degradative enzymes factory behind the ericoid mycorrhizal symbiosis.</title>
        <authorList>
            <consortium name="DOE Joint Genome Institute"/>
            <person name="Martino E."/>
            <person name="Morin E."/>
            <person name="Grelet G."/>
            <person name="Kuo A."/>
            <person name="Kohler A."/>
            <person name="Daghino S."/>
            <person name="Barry K."/>
            <person name="Choi C."/>
            <person name="Cichocki N."/>
            <person name="Clum A."/>
            <person name="Copeland A."/>
            <person name="Hainaut M."/>
            <person name="Haridas S."/>
            <person name="Labutti K."/>
            <person name="Lindquist E."/>
            <person name="Lipzen A."/>
            <person name="Khouja H.-R."/>
            <person name="Murat C."/>
            <person name="Ohm R."/>
            <person name="Olson A."/>
            <person name="Spatafora J."/>
            <person name="Veneault-Fourrey C."/>
            <person name="Henrissat B."/>
            <person name="Grigoriev I."/>
            <person name="Martin F."/>
            <person name="Perotto S."/>
        </authorList>
    </citation>
    <scope>NUCLEOTIDE SEQUENCE [LARGE SCALE GENOMIC DNA]</scope>
    <source>
        <strain evidence="2 3">UAMH 7357</strain>
    </source>
</reference>
<feature type="compositionally biased region" description="Basic and acidic residues" evidence="1">
    <location>
        <begin position="176"/>
        <end position="187"/>
    </location>
</feature>
<dbReference type="OrthoDB" id="3557783at2759"/>
<protein>
    <submittedName>
        <fullName evidence="2">Uncharacterized protein</fullName>
    </submittedName>
</protein>
<feature type="region of interest" description="Disordered" evidence="1">
    <location>
        <begin position="154"/>
        <end position="200"/>
    </location>
</feature>
<organism evidence="2 3">
    <name type="scientific">Hyaloscypha hepaticicola</name>
    <dbReference type="NCBI Taxonomy" id="2082293"/>
    <lineage>
        <taxon>Eukaryota</taxon>
        <taxon>Fungi</taxon>
        <taxon>Dikarya</taxon>
        <taxon>Ascomycota</taxon>
        <taxon>Pezizomycotina</taxon>
        <taxon>Leotiomycetes</taxon>
        <taxon>Helotiales</taxon>
        <taxon>Hyaloscyphaceae</taxon>
        <taxon>Hyaloscypha</taxon>
    </lineage>
</organism>
<evidence type="ECO:0000313" key="3">
    <source>
        <dbReference type="Proteomes" id="UP000235672"/>
    </source>
</evidence>